<gene>
    <name evidence="5" type="ORF">Q3982_09730</name>
</gene>
<evidence type="ECO:0000256" key="3">
    <source>
        <dbReference type="ARBA" id="ARBA00023172"/>
    </source>
</evidence>
<organism evidence="5 6">
    <name type="scientific">Phoenicibacter congonensis</name>
    <dbReference type="NCBI Taxonomy" id="1944646"/>
    <lineage>
        <taxon>Bacteria</taxon>
        <taxon>Bacillati</taxon>
        <taxon>Actinomycetota</taxon>
        <taxon>Coriobacteriia</taxon>
        <taxon>Eggerthellales</taxon>
        <taxon>Eggerthellaceae</taxon>
        <taxon>Phoenicibacter</taxon>
    </lineage>
</organism>
<keyword evidence="2" id="KW-0238">DNA-binding</keyword>
<keyword evidence="6" id="KW-1185">Reference proteome</keyword>
<dbReference type="GO" id="GO:0015074">
    <property type="term" value="P:DNA integration"/>
    <property type="evidence" value="ECO:0007669"/>
    <property type="project" value="InterPro"/>
</dbReference>
<dbReference type="Proteomes" id="UP001168575">
    <property type="component" value="Unassembled WGS sequence"/>
</dbReference>
<dbReference type="Gene3D" id="1.10.150.130">
    <property type="match status" value="1"/>
</dbReference>
<dbReference type="PROSITE" id="PS51898">
    <property type="entry name" value="TYR_RECOMBINASE"/>
    <property type="match status" value="1"/>
</dbReference>
<feature type="non-terminal residue" evidence="5">
    <location>
        <position position="1"/>
    </location>
</feature>
<evidence type="ECO:0000256" key="1">
    <source>
        <dbReference type="ARBA" id="ARBA00008857"/>
    </source>
</evidence>
<sequence>EAATMANIQERRDKSGRLISYSIRVHRGRGADGKQLKPYTATFDVSPTWTEKSARKKAEAFAATFEKECREGITSDSRQKFADYCEYVITLKEQRGVKHSTIVRYKELTARLYPAIGHIKLKELRPDHLNSLYTALSKPGVGKGTAQATAKIDIPALLKENKLSRSAISEKSGVPLRTVYDAVKGKSVNKAAALAIVDTIGLPLERLFTVRENTRTLSAKTILEYHRLIHTVLDQAMKEGLIPSNPADRVILPKAEKKEVNYFQPETVTAIREALETEPIKWQMLTHMLLITGARRGEILGLKWANVDFKGFRVYVCNNILYTPERGVYEDTPKTERSKRYISLPAETMRMLKRYQTWQLSERLRLGEYYQDQGFVFAQDNGKPMHPDSVTDWLGKFSKRHGLPHINPHAFRNTMASMLYFNGVDSVSISKRLGHAQVSTTANIYAHVMEEADQKNADILAEIFLKQA</sequence>
<dbReference type="InterPro" id="IPR002104">
    <property type="entry name" value="Integrase_catalytic"/>
</dbReference>
<dbReference type="GO" id="GO:0006310">
    <property type="term" value="P:DNA recombination"/>
    <property type="evidence" value="ECO:0007669"/>
    <property type="project" value="UniProtKB-KW"/>
</dbReference>
<reference evidence="5" key="1">
    <citation type="submission" date="2023-07" db="EMBL/GenBank/DDBJ databases">
        <title>Between Cages and Wild: Unraveling the Impact of Captivity on Animal Microbiomes and Antimicrobial Resistance.</title>
        <authorList>
            <person name="Schmartz G.P."/>
            <person name="Rehner J."/>
            <person name="Schuff M.J."/>
            <person name="Becker S.L."/>
            <person name="Kravczyk M."/>
            <person name="Gurevich A."/>
            <person name="Francke R."/>
            <person name="Mueller R."/>
            <person name="Keller V."/>
            <person name="Keller A."/>
        </authorList>
    </citation>
    <scope>NUCLEOTIDE SEQUENCE</scope>
    <source>
        <strain evidence="5">S12M_St_49</strain>
    </source>
</reference>
<evidence type="ECO:0000313" key="5">
    <source>
        <dbReference type="EMBL" id="MDO4842943.1"/>
    </source>
</evidence>
<dbReference type="GO" id="GO:0003677">
    <property type="term" value="F:DNA binding"/>
    <property type="evidence" value="ECO:0007669"/>
    <property type="project" value="UniProtKB-KW"/>
</dbReference>
<evidence type="ECO:0000259" key="4">
    <source>
        <dbReference type="PROSITE" id="PS51898"/>
    </source>
</evidence>
<accession>A0AA43RJG4</accession>
<comment type="similarity">
    <text evidence="1">Belongs to the 'phage' integrase family.</text>
</comment>
<feature type="domain" description="Tyr recombinase" evidence="4">
    <location>
        <begin position="258"/>
        <end position="458"/>
    </location>
</feature>
<keyword evidence="3" id="KW-0233">DNA recombination</keyword>
<dbReference type="CDD" id="cd01189">
    <property type="entry name" value="INT_ICEBs1_C_like"/>
    <property type="match status" value="1"/>
</dbReference>
<dbReference type="InterPro" id="IPR010998">
    <property type="entry name" value="Integrase_recombinase_N"/>
</dbReference>
<dbReference type="PANTHER" id="PTHR30349:SF64">
    <property type="entry name" value="PROPHAGE INTEGRASE INTD-RELATED"/>
    <property type="match status" value="1"/>
</dbReference>
<dbReference type="AlphaFoldDB" id="A0AA43RJG4"/>
<comment type="caution">
    <text evidence="5">The sequence shown here is derived from an EMBL/GenBank/DDBJ whole genome shotgun (WGS) entry which is preliminary data.</text>
</comment>
<evidence type="ECO:0000256" key="2">
    <source>
        <dbReference type="ARBA" id="ARBA00023125"/>
    </source>
</evidence>
<dbReference type="InterPro" id="IPR013762">
    <property type="entry name" value="Integrase-like_cat_sf"/>
</dbReference>
<protein>
    <submittedName>
        <fullName evidence="5">Site-specific integrase</fullName>
    </submittedName>
</protein>
<dbReference type="SUPFAM" id="SSF56349">
    <property type="entry name" value="DNA breaking-rejoining enzymes"/>
    <property type="match status" value="2"/>
</dbReference>
<proteinExistence type="inferred from homology"/>
<dbReference type="EMBL" id="JAUMVS010000383">
    <property type="protein sequence ID" value="MDO4842943.1"/>
    <property type="molecule type" value="Genomic_DNA"/>
</dbReference>
<dbReference type="InterPro" id="IPR050090">
    <property type="entry name" value="Tyrosine_recombinase_XerCD"/>
</dbReference>
<dbReference type="Pfam" id="PF00589">
    <property type="entry name" value="Phage_integrase"/>
    <property type="match status" value="1"/>
</dbReference>
<evidence type="ECO:0000313" key="6">
    <source>
        <dbReference type="Proteomes" id="UP001168575"/>
    </source>
</evidence>
<dbReference type="Gene3D" id="1.10.443.10">
    <property type="entry name" value="Intergrase catalytic core"/>
    <property type="match status" value="1"/>
</dbReference>
<dbReference type="InterPro" id="IPR011010">
    <property type="entry name" value="DNA_brk_join_enz"/>
</dbReference>
<name>A0AA43RJG4_9ACTN</name>
<dbReference type="PANTHER" id="PTHR30349">
    <property type="entry name" value="PHAGE INTEGRASE-RELATED"/>
    <property type="match status" value="1"/>
</dbReference>